<protein>
    <submittedName>
        <fullName evidence="8">Bacterial extracellular solute-binding protein, family 7</fullName>
    </submittedName>
</protein>
<evidence type="ECO:0000256" key="2">
    <source>
        <dbReference type="ARBA" id="ARBA00009023"/>
    </source>
</evidence>
<feature type="region of interest" description="Disordered" evidence="6">
    <location>
        <begin position="341"/>
        <end position="363"/>
    </location>
</feature>
<keyword evidence="5" id="KW-0574">Periplasm</keyword>
<keyword evidence="9" id="KW-1185">Reference proteome</keyword>
<dbReference type="Pfam" id="PF03480">
    <property type="entry name" value="DctP"/>
    <property type="match status" value="1"/>
</dbReference>
<dbReference type="InterPro" id="IPR038404">
    <property type="entry name" value="TRAP_DctP_sf"/>
</dbReference>
<dbReference type="GO" id="GO:0055085">
    <property type="term" value="P:transmembrane transport"/>
    <property type="evidence" value="ECO:0007669"/>
    <property type="project" value="InterPro"/>
</dbReference>
<dbReference type="SUPFAM" id="SSF53474">
    <property type="entry name" value="alpha/beta-Hydrolases"/>
    <property type="match status" value="1"/>
</dbReference>
<dbReference type="Gene3D" id="3.40.190.170">
    <property type="entry name" value="Bacterial extracellular solute-binding protein, family 7"/>
    <property type="match status" value="1"/>
</dbReference>
<dbReference type="Gene3D" id="3.40.50.1820">
    <property type="entry name" value="alpha/beta hydrolase"/>
    <property type="match status" value="1"/>
</dbReference>
<dbReference type="InterPro" id="IPR029058">
    <property type="entry name" value="AB_hydrolase_fold"/>
</dbReference>
<organism evidence="8 9">
    <name type="scientific">Pelagimonas phthalicica</name>
    <dbReference type="NCBI Taxonomy" id="1037362"/>
    <lineage>
        <taxon>Bacteria</taxon>
        <taxon>Pseudomonadati</taxon>
        <taxon>Pseudomonadota</taxon>
        <taxon>Alphaproteobacteria</taxon>
        <taxon>Rhodobacterales</taxon>
        <taxon>Roseobacteraceae</taxon>
        <taxon>Pelagimonas</taxon>
    </lineage>
</organism>
<dbReference type="InterPro" id="IPR010297">
    <property type="entry name" value="DUF900_hydrolase"/>
</dbReference>
<sequence length="686" mass="73515">MSFTCFFKTQDHLTPKPGLRAAVVAAVFCAGTPSFAADLLFAIPDRMDPPTAQFVDALLIDDRLAEAGIKLDVRSYAELGGARDVVSEMFKSEAVALLSTDLLTFVARNEEQGAVVDMLSAYERSYFGVPPNSDATDQRRPLEVGATALLGELGLYGLANWPSSPSSVFASNAETNVADLQGLKLRTVGTSSAEIFEQLGAVPQSLPLSEVYQSLQAGAIDAAEDLSVPNGALSRFYEASPNGALFLDAKARTGFFVIGKPGVEALTARQLKTLESAAQNASLVARETLIGTYNATLREAEENGVRVASLSAAVPEDYSLAQEIAQAYGLSPDEIRDLIGDIDTPVPQPAPGPAPDSRQGDGRAPEIFVATSRNDEFDSDLRLRFGYKMDADSPLHCFKLIYARDANRRFGDPYTGAVEIGPSGVSAGPADCAKQIFDQQDPGQRLTILIHGFNNSFEDAVNWAVAVTEDLAIDGDVLLWSWPSMGQLSAYVHDRDGVEFNSFYLEPFLASLKLRAEAGKAQDISILAHSMGGLVAIDALRFLAKPPQMTIGNVALVAPDVRHAVFKKTLQQGAGVSPLWSVYANSNDVALLASYGVNRNPAIGLGGRHRLMVAGVETVDVSALDRDVCIFWKLTGARCRNHTHAFDVQPVADDLAKLLATRETATARGLALKQVGPDKLYYEIAP</sequence>
<dbReference type="GO" id="GO:0042597">
    <property type="term" value="C:periplasmic space"/>
    <property type="evidence" value="ECO:0007669"/>
    <property type="project" value="UniProtKB-SubCell"/>
</dbReference>
<name>A0A238JGC2_9RHOB</name>
<feature type="chain" id="PRO_5013144843" evidence="7">
    <location>
        <begin position="37"/>
        <end position="686"/>
    </location>
</feature>
<dbReference type="RefSeq" id="WP_099248276.1">
    <property type="nucleotide sequence ID" value="NZ_FXXP01000003.1"/>
</dbReference>
<evidence type="ECO:0000313" key="8">
    <source>
        <dbReference type="EMBL" id="SMX29741.1"/>
    </source>
</evidence>
<keyword evidence="3" id="KW-0813">Transport</keyword>
<accession>A0A238JGC2</accession>
<evidence type="ECO:0000256" key="4">
    <source>
        <dbReference type="ARBA" id="ARBA00022729"/>
    </source>
</evidence>
<reference evidence="9" key="1">
    <citation type="submission" date="2017-05" db="EMBL/GenBank/DDBJ databases">
        <authorList>
            <person name="Rodrigo-Torres L."/>
            <person name="Arahal R. D."/>
            <person name="Lucena T."/>
        </authorList>
    </citation>
    <scope>NUCLEOTIDE SEQUENCE [LARGE SCALE GENOMIC DNA]</scope>
    <source>
        <strain evidence="9">CECT 8649</strain>
    </source>
</reference>
<evidence type="ECO:0000256" key="6">
    <source>
        <dbReference type="SAM" id="MobiDB-lite"/>
    </source>
</evidence>
<comment type="similarity">
    <text evidence="2">Belongs to the bacterial solute-binding protein 7 family.</text>
</comment>
<dbReference type="PANTHER" id="PTHR33376">
    <property type="match status" value="1"/>
</dbReference>
<gene>
    <name evidence="8" type="ORF">TRP8649_03880</name>
</gene>
<comment type="subcellular location">
    <subcellularLocation>
        <location evidence="1">Periplasm</location>
    </subcellularLocation>
</comment>
<evidence type="ECO:0000256" key="1">
    <source>
        <dbReference type="ARBA" id="ARBA00004418"/>
    </source>
</evidence>
<proteinExistence type="inferred from homology"/>
<evidence type="ECO:0000256" key="3">
    <source>
        <dbReference type="ARBA" id="ARBA00022448"/>
    </source>
</evidence>
<dbReference type="NCBIfam" id="NF037995">
    <property type="entry name" value="TRAP_S1"/>
    <property type="match status" value="1"/>
</dbReference>
<dbReference type="Proteomes" id="UP000225972">
    <property type="component" value="Unassembled WGS sequence"/>
</dbReference>
<dbReference type="PANTHER" id="PTHR33376:SF7">
    <property type="entry name" value="C4-DICARBOXYLATE-BINDING PROTEIN DCTB"/>
    <property type="match status" value="1"/>
</dbReference>
<keyword evidence="4 7" id="KW-0732">Signal</keyword>
<dbReference type="AlphaFoldDB" id="A0A238JGC2"/>
<dbReference type="InterPro" id="IPR018389">
    <property type="entry name" value="DctP_fam"/>
</dbReference>
<dbReference type="Pfam" id="PF05990">
    <property type="entry name" value="DUF900"/>
    <property type="match status" value="1"/>
</dbReference>
<evidence type="ECO:0000256" key="7">
    <source>
        <dbReference type="SAM" id="SignalP"/>
    </source>
</evidence>
<evidence type="ECO:0000256" key="5">
    <source>
        <dbReference type="ARBA" id="ARBA00022764"/>
    </source>
</evidence>
<feature type="signal peptide" evidence="7">
    <location>
        <begin position="1"/>
        <end position="36"/>
    </location>
</feature>
<dbReference type="OrthoDB" id="9797755at2"/>
<dbReference type="EMBL" id="FXXP01000003">
    <property type="protein sequence ID" value="SMX29741.1"/>
    <property type="molecule type" value="Genomic_DNA"/>
</dbReference>
<evidence type="ECO:0000313" key="9">
    <source>
        <dbReference type="Proteomes" id="UP000225972"/>
    </source>
</evidence>